<dbReference type="Gene3D" id="3.30.1490.220">
    <property type="match status" value="1"/>
</dbReference>
<dbReference type="InterPro" id="IPR008656">
    <property type="entry name" value="Inositol_tetrakis-P_1-kinase"/>
</dbReference>
<evidence type="ECO:0000259" key="13">
    <source>
        <dbReference type="Pfam" id="PF17927"/>
    </source>
</evidence>
<feature type="domain" description="Inositol-tetrakisphosphate 1-kinase N-terminal" evidence="13">
    <location>
        <begin position="11"/>
        <end position="101"/>
    </location>
</feature>
<dbReference type="Pfam" id="PF17927">
    <property type="entry name" value="Ins134_P3_kin_N"/>
    <property type="match status" value="1"/>
</dbReference>
<dbReference type="GO" id="GO:0000287">
    <property type="term" value="F:magnesium ion binding"/>
    <property type="evidence" value="ECO:0007669"/>
    <property type="project" value="InterPro"/>
</dbReference>
<dbReference type="InterPro" id="IPR041429">
    <property type="entry name" value="ITPK1_N"/>
</dbReference>
<dbReference type="EC" id="2.7.1.134" evidence="8"/>
<evidence type="ECO:0000256" key="11">
    <source>
        <dbReference type="SAM" id="MobiDB-lite"/>
    </source>
</evidence>
<comment type="catalytic activity">
    <reaction evidence="8">
        <text>1D-myo-inositol 3,4,5,6-tetrakisphosphate + ATP = 1D-myo-inositol 1,3,4,5,6-pentakisphosphate + ADP + H(+)</text>
        <dbReference type="Rhea" id="RHEA:12452"/>
        <dbReference type="ChEBI" id="CHEBI:15378"/>
        <dbReference type="ChEBI" id="CHEBI:30616"/>
        <dbReference type="ChEBI" id="CHEBI:57539"/>
        <dbReference type="ChEBI" id="CHEBI:57733"/>
        <dbReference type="ChEBI" id="CHEBI:456216"/>
        <dbReference type="EC" id="2.7.1.134"/>
    </reaction>
</comment>
<dbReference type="GO" id="GO:0047325">
    <property type="term" value="F:inositol-3,4,5,6-tetrakisphosphate 1-kinase activity"/>
    <property type="evidence" value="ECO:0007669"/>
    <property type="project" value="UniProtKB-EC"/>
</dbReference>
<dbReference type="SUPFAM" id="SSF56059">
    <property type="entry name" value="Glutathione synthetase ATP-binding domain-like"/>
    <property type="match status" value="1"/>
</dbReference>
<evidence type="ECO:0000256" key="6">
    <source>
        <dbReference type="ARBA" id="ARBA00022840"/>
    </source>
</evidence>
<protein>
    <recommendedName>
        <fullName evidence="8">Inositol-tetrakisphosphate 1-kinase</fullName>
        <ecNumber evidence="8">2.7.1.134</ecNumber>
    </recommendedName>
</protein>
<reference evidence="14" key="1">
    <citation type="submission" date="2018-03" db="EMBL/GenBank/DDBJ databases">
        <title>The relapsing fever spirochete Borrelia turicatae persists in the highly oxidative environment of its soft-bodied tick vector.</title>
        <authorList>
            <person name="Bourret T.J."/>
            <person name="Boyle W.K."/>
            <person name="Valenzuela J.G."/>
            <person name="Oliveira F."/>
            <person name="Lopez J.E."/>
        </authorList>
    </citation>
    <scope>NUCLEOTIDE SEQUENCE</scope>
    <source>
        <strain evidence="14">Kansas strain/isolate</strain>
        <tissue evidence="14">Salivary glands</tissue>
    </source>
</reference>
<feature type="binding site" evidence="9">
    <location>
        <position position="61"/>
    </location>
    <ligand>
        <name>1D-myo-inositol 1,3,4-trisphosphate</name>
        <dbReference type="ChEBI" id="CHEBI:58414"/>
    </ligand>
</feature>
<evidence type="ECO:0000256" key="7">
    <source>
        <dbReference type="ARBA" id="ARBA00022842"/>
    </source>
</evidence>
<feature type="binding site" evidence="9">
    <location>
        <position position="108"/>
    </location>
    <ligand>
        <name>ATP</name>
        <dbReference type="ChEBI" id="CHEBI:30616"/>
    </ligand>
</feature>
<keyword evidence="4 8" id="KW-0547">Nucleotide-binding</keyword>
<feature type="compositionally biased region" description="Basic residues" evidence="11">
    <location>
        <begin position="348"/>
        <end position="358"/>
    </location>
</feature>
<keyword evidence="5 8" id="KW-0418">Kinase</keyword>
<dbReference type="GO" id="GO:0052726">
    <property type="term" value="F:inositol-1,3,4-trisphosphate 5-kinase activity"/>
    <property type="evidence" value="ECO:0007669"/>
    <property type="project" value="InterPro"/>
</dbReference>
<feature type="binding site" evidence="10">
    <location>
        <position position="282"/>
    </location>
    <ligand>
        <name>Mg(2+)</name>
        <dbReference type="ChEBI" id="CHEBI:18420"/>
        <label>1</label>
    </ligand>
</feature>
<feature type="binding site" evidence="10">
    <location>
        <position position="296"/>
    </location>
    <ligand>
        <name>Mg(2+)</name>
        <dbReference type="ChEBI" id="CHEBI:18420"/>
        <label>1</label>
    </ligand>
</feature>
<dbReference type="GO" id="GO:0005524">
    <property type="term" value="F:ATP binding"/>
    <property type="evidence" value="ECO:0007669"/>
    <property type="project" value="UniProtKB-KW"/>
</dbReference>
<feature type="binding site" evidence="9">
    <location>
        <position position="20"/>
    </location>
    <ligand>
        <name>1D-myo-inositol 1,3,4-trisphosphate</name>
        <dbReference type="ChEBI" id="CHEBI:58414"/>
    </ligand>
</feature>
<feature type="binding site" evidence="10">
    <location>
        <position position="298"/>
    </location>
    <ligand>
        <name>Mg(2+)</name>
        <dbReference type="ChEBI" id="CHEBI:18420"/>
        <label>2</label>
    </ligand>
</feature>
<dbReference type="GO" id="GO:0052725">
    <property type="term" value="F:inositol-1,3,4-trisphosphate 6-kinase activity"/>
    <property type="evidence" value="ECO:0007669"/>
    <property type="project" value="InterPro"/>
</dbReference>
<feature type="binding site" evidence="9">
    <location>
        <position position="302"/>
    </location>
    <ligand>
        <name>1D-myo-inositol 1,3,4-trisphosphate</name>
        <dbReference type="ChEBI" id="CHEBI:58414"/>
    </ligand>
</feature>
<feature type="region of interest" description="Disordered" evidence="11">
    <location>
        <begin position="234"/>
        <end position="253"/>
    </location>
</feature>
<dbReference type="GO" id="GO:0032957">
    <property type="term" value="P:inositol trisphosphate metabolic process"/>
    <property type="evidence" value="ECO:0007669"/>
    <property type="project" value="InterPro"/>
</dbReference>
<keyword evidence="6 8" id="KW-0067">ATP-binding</keyword>
<evidence type="ECO:0000313" key="14">
    <source>
        <dbReference type="EMBL" id="MBY11155.1"/>
    </source>
</evidence>
<sequence>MCDAGTGRRPRVGFWWTEKKSREFSAEDFAKACSAYGLEAVKLDLERPFEEQGPIAAIVHKSCHILVQADQGNAECQRITSEFEKYCCTHPEVLVLDPLENVRKVLNRFHQYQLVEKSKLSDTDWAFIPPFVELKSGDTEDILKRLNSRSITFPIVCKPIVSHGMKKAHQMCLVFGERGLSDIPVPCVAQQFVVHDARLLKVYVLGPQYHLTWRPSLRNFSAGNDSTIFFNSQEVSKPHSSSPLIDEATTSEAPPATPCSWQLRFLVDVIREELGQQLFGIDIIVEKGTGRLCIIDINNFPGYDGVDNFLEQLSRLLADLIVPEPADSGIDTSDSSDEKKKLSTPSKTPRKQHYRPNP</sequence>
<evidence type="ECO:0000259" key="12">
    <source>
        <dbReference type="Pfam" id="PF05770"/>
    </source>
</evidence>
<evidence type="ECO:0000256" key="5">
    <source>
        <dbReference type="ARBA" id="ARBA00022777"/>
    </source>
</evidence>
<comment type="subunit">
    <text evidence="8">Monomer.</text>
</comment>
<dbReference type="AlphaFoldDB" id="A0A2R5LNX2"/>
<feature type="binding site" evidence="9">
    <location>
        <position position="169"/>
    </location>
    <ligand>
        <name>1D-myo-inositol 1,3,4-trisphosphate</name>
        <dbReference type="ChEBI" id="CHEBI:58414"/>
    </ligand>
</feature>
<evidence type="ECO:0000256" key="8">
    <source>
        <dbReference type="PIRNR" id="PIRNR038186"/>
    </source>
</evidence>
<feature type="binding site" evidence="9">
    <location>
        <position position="298"/>
    </location>
    <ligand>
        <name>1D-myo-inositol 1,3,4-trisphosphate</name>
        <dbReference type="ChEBI" id="CHEBI:58414"/>
    </ligand>
</feature>
<feature type="binding site" evidence="9">
    <location>
        <position position="201"/>
    </location>
    <ligand>
        <name>1D-myo-inositol 1,3,4-trisphosphate</name>
        <dbReference type="ChEBI" id="CHEBI:58414"/>
    </ligand>
</feature>
<feature type="binding site" evidence="9">
    <location>
        <begin position="190"/>
        <end position="201"/>
    </location>
    <ligand>
        <name>ATP</name>
        <dbReference type="ChEBI" id="CHEBI:30616"/>
    </ligand>
</feature>
<keyword evidence="7 8" id="KW-0460">Magnesium</keyword>
<feature type="binding site" evidence="9">
    <location>
        <position position="216"/>
    </location>
    <ligand>
        <name>ATP</name>
        <dbReference type="ChEBI" id="CHEBI:30616"/>
    </ligand>
</feature>
<evidence type="ECO:0000256" key="2">
    <source>
        <dbReference type="ARBA" id="ARBA00022679"/>
    </source>
</evidence>
<dbReference type="PANTHER" id="PTHR14217:SF1">
    <property type="entry name" value="INOSITOL-TETRAKISPHOSPHATE 1-KINASE"/>
    <property type="match status" value="1"/>
</dbReference>
<dbReference type="Pfam" id="PF05770">
    <property type="entry name" value="Ins134_P3_kin"/>
    <property type="match status" value="1"/>
</dbReference>
<dbReference type="PIRSF" id="PIRSF038186">
    <property type="entry name" value="ITPK"/>
    <property type="match status" value="1"/>
</dbReference>
<feature type="compositionally biased region" description="Polar residues" evidence="11">
    <location>
        <begin position="234"/>
        <end position="252"/>
    </location>
</feature>
<evidence type="ECO:0000256" key="9">
    <source>
        <dbReference type="PIRSR" id="PIRSR038186-1"/>
    </source>
</evidence>
<accession>A0A2R5LNX2</accession>
<dbReference type="EMBL" id="GGLE01007029">
    <property type="protein sequence ID" value="MBY11155.1"/>
    <property type="molecule type" value="Transcribed_RNA"/>
</dbReference>
<dbReference type="PANTHER" id="PTHR14217">
    <property type="entry name" value="INOSITOL-TETRAKISPHOSPHATE 1-KINASE"/>
    <property type="match status" value="1"/>
</dbReference>
<organism evidence="14">
    <name type="scientific">Ornithodoros turicata</name>
    <dbReference type="NCBI Taxonomy" id="34597"/>
    <lineage>
        <taxon>Eukaryota</taxon>
        <taxon>Metazoa</taxon>
        <taxon>Ecdysozoa</taxon>
        <taxon>Arthropoda</taxon>
        <taxon>Chelicerata</taxon>
        <taxon>Arachnida</taxon>
        <taxon>Acari</taxon>
        <taxon>Parasitiformes</taxon>
        <taxon>Ixodida</taxon>
        <taxon>Ixodoidea</taxon>
        <taxon>Argasidae</taxon>
        <taxon>Ornithodorinae</taxon>
        <taxon>Ornithodoros</taxon>
    </lineage>
</organism>
<dbReference type="Gene3D" id="3.40.50.11370">
    <property type="match status" value="1"/>
</dbReference>
<comment type="function">
    <text evidence="8">Kinase that can phosphorylate various inositol polyphosphate such as Ins(3,4,5,6)P4 or Ins(1,3,4)P3.</text>
</comment>
<proteinExistence type="inferred from homology"/>
<comment type="similarity">
    <text evidence="1 8">Belongs to the ITPK1 family.</text>
</comment>
<dbReference type="GO" id="GO:0005737">
    <property type="term" value="C:cytoplasm"/>
    <property type="evidence" value="ECO:0007669"/>
    <property type="project" value="TreeGrafter"/>
</dbReference>
<feature type="domain" description="Inositol 1,3,4-trisphosphate 5/6-kinase ATP-grasp" evidence="12">
    <location>
        <begin position="126"/>
        <end position="316"/>
    </location>
</feature>
<comment type="cofactor">
    <cofactor evidence="8 10">
        <name>Mg(2+)</name>
        <dbReference type="ChEBI" id="CHEBI:18420"/>
    </cofactor>
    <text evidence="8 10">Binds 2 magnesium ions per subunit.</text>
</comment>
<evidence type="ECO:0000256" key="10">
    <source>
        <dbReference type="PIRSR" id="PIRSR038186-2"/>
    </source>
</evidence>
<evidence type="ECO:0000256" key="3">
    <source>
        <dbReference type="ARBA" id="ARBA00022723"/>
    </source>
</evidence>
<name>A0A2R5LNX2_9ACAR</name>
<dbReference type="FunFam" id="3.30.470.20:FF:000047">
    <property type="entry name" value="Inositol-tetrakisphosphate 1-kinase 4"/>
    <property type="match status" value="1"/>
</dbReference>
<evidence type="ECO:0000256" key="4">
    <source>
        <dbReference type="ARBA" id="ARBA00022741"/>
    </source>
</evidence>
<feature type="region of interest" description="Disordered" evidence="11">
    <location>
        <begin position="326"/>
        <end position="358"/>
    </location>
</feature>
<keyword evidence="2 8" id="KW-0808">Transferase</keyword>
<feature type="binding site" evidence="10">
    <location>
        <position position="296"/>
    </location>
    <ligand>
        <name>Mg(2+)</name>
        <dbReference type="ChEBI" id="CHEBI:18420"/>
        <label>2</label>
    </ligand>
</feature>
<evidence type="ECO:0000256" key="1">
    <source>
        <dbReference type="ARBA" id="ARBA00009601"/>
    </source>
</evidence>
<dbReference type="InterPro" id="IPR040464">
    <property type="entry name" value="InsP(3)kin_ATP-grasp"/>
</dbReference>
<feature type="binding site" evidence="9">
    <location>
        <position position="158"/>
    </location>
    <ligand>
        <name>ATP</name>
        <dbReference type="ChEBI" id="CHEBI:30616"/>
    </ligand>
</feature>
<keyword evidence="3 8" id="KW-0479">Metal-binding</keyword>